<comment type="caution">
    <text evidence="1">The sequence shown here is derived from an EMBL/GenBank/DDBJ whole genome shotgun (WGS) entry which is preliminary data.</text>
</comment>
<evidence type="ECO:0000313" key="2">
    <source>
        <dbReference type="Proteomes" id="UP000189670"/>
    </source>
</evidence>
<dbReference type="EMBL" id="ATBP01000015">
    <property type="protein sequence ID" value="ETR74244.1"/>
    <property type="molecule type" value="Genomic_DNA"/>
</dbReference>
<sequence>MEILDNYNIDDATKVMLSELKDECFRYIKLTDQIELDELTENQLSNILGELTASVTHLNIHSESLKVIIEV</sequence>
<proteinExistence type="predicted"/>
<reference evidence="2" key="1">
    <citation type="submission" date="2012-11" db="EMBL/GenBank/DDBJ databases">
        <authorList>
            <person name="Lucero-Rivera Y.E."/>
            <person name="Tovar-Ramirez D."/>
        </authorList>
    </citation>
    <scope>NUCLEOTIDE SEQUENCE [LARGE SCALE GENOMIC DNA]</scope>
    <source>
        <strain evidence="2">Araruama</strain>
    </source>
</reference>
<dbReference type="AlphaFoldDB" id="A0A1V1PHK0"/>
<gene>
    <name evidence="1" type="ORF">OMM_06449</name>
</gene>
<evidence type="ECO:0000313" key="1">
    <source>
        <dbReference type="EMBL" id="ETR74244.1"/>
    </source>
</evidence>
<name>A0A1V1PHK0_9BACT</name>
<protein>
    <submittedName>
        <fullName evidence="1">Uncharacterized protein</fullName>
    </submittedName>
</protein>
<dbReference type="Proteomes" id="UP000189670">
    <property type="component" value="Unassembled WGS sequence"/>
</dbReference>
<organism evidence="1 2">
    <name type="scientific">Candidatus Magnetoglobus multicellularis str. Araruama</name>
    <dbReference type="NCBI Taxonomy" id="890399"/>
    <lineage>
        <taxon>Bacteria</taxon>
        <taxon>Pseudomonadati</taxon>
        <taxon>Thermodesulfobacteriota</taxon>
        <taxon>Desulfobacteria</taxon>
        <taxon>Desulfobacterales</taxon>
        <taxon>Desulfobacteraceae</taxon>
        <taxon>Candidatus Magnetoglobus</taxon>
    </lineage>
</organism>
<accession>A0A1V1PHK0</accession>